<organism evidence="1 2">
    <name type="scientific">Roseobacter cerasinus</name>
    <dbReference type="NCBI Taxonomy" id="2602289"/>
    <lineage>
        <taxon>Bacteria</taxon>
        <taxon>Pseudomonadati</taxon>
        <taxon>Pseudomonadota</taxon>
        <taxon>Alphaproteobacteria</taxon>
        <taxon>Rhodobacterales</taxon>
        <taxon>Roseobacteraceae</taxon>
        <taxon>Roseobacter</taxon>
    </lineage>
</organism>
<sequence>MQIDWSPLRHELAIWRQEKRRLPIWWRDDDAVSATPALAELSDLSRHLGLPVHLAVIPAVADQTLADAIMQAPHMVPTVHGWAHENRAPQGQKKAEFGALHADTADLLARGLERLDALFGTRLSPTFVAPWNRLHADVLPHLATAGYRAVSTFTPRCVVEPSPGLVQINTHIDPIDWRGSRGLVMPDRIIAQTVDALTKRRQGVTDTTEPFGYLTHHLVHDTDIWSFSRAFLAELLEGGAISTPLPTSARSPHEPS</sequence>
<dbReference type="InterPro" id="IPR011330">
    <property type="entry name" value="Glyco_hydro/deAcase_b/a-brl"/>
</dbReference>
<keyword evidence="2" id="KW-1185">Reference proteome</keyword>
<dbReference type="OrthoDB" id="6086702at2"/>
<protein>
    <submittedName>
        <fullName evidence="1">Polysaccharide deacetylase</fullName>
    </submittedName>
</protein>
<name>A0A640VX11_9RHOB</name>
<dbReference type="AlphaFoldDB" id="A0A640VX11"/>
<dbReference type="GO" id="GO:0005975">
    <property type="term" value="P:carbohydrate metabolic process"/>
    <property type="evidence" value="ECO:0007669"/>
    <property type="project" value="InterPro"/>
</dbReference>
<gene>
    <name evidence="1" type="ORF">So717_25190</name>
</gene>
<dbReference type="Gene3D" id="3.20.20.370">
    <property type="entry name" value="Glycoside hydrolase/deacetylase"/>
    <property type="match status" value="1"/>
</dbReference>
<dbReference type="CDD" id="cd10928">
    <property type="entry name" value="CE4_u4"/>
    <property type="match status" value="1"/>
</dbReference>
<evidence type="ECO:0000313" key="1">
    <source>
        <dbReference type="EMBL" id="GFE50766.1"/>
    </source>
</evidence>
<evidence type="ECO:0000313" key="2">
    <source>
        <dbReference type="Proteomes" id="UP000436522"/>
    </source>
</evidence>
<dbReference type="SUPFAM" id="SSF88713">
    <property type="entry name" value="Glycoside hydrolase/deacetylase"/>
    <property type="match status" value="1"/>
</dbReference>
<accession>A0A640VX11</accession>
<dbReference type="Proteomes" id="UP000436522">
    <property type="component" value="Unassembled WGS sequence"/>
</dbReference>
<proteinExistence type="predicted"/>
<comment type="caution">
    <text evidence="1">The sequence shown here is derived from an EMBL/GenBank/DDBJ whole genome shotgun (WGS) entry which is preliminary data.</text>
</comment>
<dbReference type="EMBL" id="BLIV01000004">
    <property type="protein sequence ID" value="GFE50766.1"/>
    <property type="molecule type" value="Genomic_DNA"/>
</dbReference>
<dbReference type="InterPro" id="IPR049591">
    <property type="entry name" value="CE4_u4-like"/>
</dbReference>
<dbReference type="RefSeq" id="WP_159977822.1">
    <property type="nucleotide sequence ID" value="NZ_BLIV01000004.1"/>
</dbReference>
<reference evidence="1 2" key="1">
    <citation type="submission" date="2019-12" db="EMBL/GenBank/DDBJ databases">
        <title>Roseobacter cerasinus sp. nov., isolated from seawater around aquaculture.</title>
        <authorList>
            <person name="Muramatsu S."/>
            <person name="Takabe Y."/>
            <person name="Mori K."/>
            <person name="Takaichi S."/>
            <person name="Hanada S."/>
        </authorList>
    </citation>
    <scope>NUCLEOTIDE SEQUENCE [LARGE SCALE GENOMIC DNA]</scope>
    <source>
        <strain evidence="1 2">AI77</strain>
    </source>
</reference>